<dbReference type="Proteomes" id="UP001152622">
    <property type="component" value="Chromosome 7"/>
</dbReference>
<name>A0A9Q1F8E3_SYNKA</name>
<evidence type="ECO:0000313" key="2">
    <source>
        <dbReference type="EMBL" id="KAJ8353152.1"/>
    </source>
</evidence>
<evidence type="ECO:0000256" key="1">
    <source>
        <dbReference type="SAM" id="MobiDB-lite"/>
    </source>
</evidence>
<proteinExistence type="predicted"/>
<comment type="caution">
    <text evidence="2">The sequence shown here is derived from an EMBL/GenBank/DDBJ whole genome shotgun (WGS) entry which is preliminary data.</text>
</comment>
<reference evidence="2" key="1">
    <citation type="journal article" date="2023" name="Science">
        <title>Genome structures resolve the early diversification of teleost fishes.</title>
        <authorList>
            <person name="Parey E."/>
            <person name="Louis A."/>
            <person name="Montfort J."/>
            <person name="Bouchez O."/>
            <person name="Roques C."/>
            <person name="Iampietro C."/>
            <person name="Lluch J."/>
            <person name="Castinel A."/>
            <person name="Donnadieu C."/>
            <person name="Desvignes T."/>
            <person name="Floi Bucao C."/>
            <person name="Jouanno E."/>
            <person name="Wen M."/>
            <person name="Mejri S."/>
            <person name="Dirks R."/>
            <person name="Jansen H."/>
            <person name="Henkel C."/>
            <person name="Chen W.J."/>
            <person name="Zahm M."/>
            <person name="Cabau C."/>
            <person name="Klopp C."/>
            <person name="Thompson A.W."/>
            <person name="Robinson-Rechavi M."/>
            <person name="Braasch I."/>
            <person name="Lecointre G."/>
            <person name="Bobe J."/>
            <person name="Postlethwait J.H."/>
            <person name="Berthelot C."/>
            <person name="Roest Crollius H."/>
            <person name="Guiguen Y."/>
        </authorList>
    </citation>
    <scope>NUCLEOTIDE SEQUENCE</scope>
    <source>
        <strain evidence="2">WJC10195</strain>
    </source>
</reference>
<gene>
    <name evidence="2" type="ORF">SKAU_G00207190</name>
</gene>
<dbReference type="AlphaFoldDB" id="A0A9Q1F8E3"/>
<protein>
    <submittedName>
        <fullName evidence="2">Uncharacterized protein</fullName>
    </submittedName>
</protein>
<organism evidence="2 3">
    <name type="scientific">Synaphobranchus kaupii</name>
    <name type="common">Kaup's arrowtooth eel</name>
    <dbReference type="NCBI Taxonomy" id="118154"/>
    <lineage>
        <taxon>Eukaryota</taxon>
        <taxon>Metazoa</taxon>
        <taxon>Chordata</taxon>
        <taxon>Craniata</taxon>
        <taxon>Vertebrata</taxon>
        <taxon>Euteleostomi</taxon>
        <taxon>Actinopterygii</taxon>
        <taxon>Neopterygii</taxon>
        <taxon>Teleostei</taxon>
        <taxon>Anguilliformes</taxon>
        <taxon>Synaphobranchidae</taxon>
        <taxon>Synaphobranchus</taxon>
    </lineage>
</organism>
<keyword evidence="3" id="KW-1185">Reference proteome</keyword>
<feature type="region of interest" description="Disordered" evidence="1">
    <location>
        <begin position="1"/>
        <end position="41"/>
    </location>
</feature>
<evidence type="ECO:0000313" key="3">
    <source>
        <dbReference type="Proteomes" id="UP001152622"/>
    </source>
</evidence>
<sequence>MKVSNFMHATDLATTRWHANAPATTKNEEPPWRRGGNPESLPLAGAIVQLPAYAGGMRISRGARNAWGAYSGQCHAPPQAPGPSAGQGPRVHMRHGPGICSLEATGVRKPQAAAATPLP</sequence>
<feature type="region of interest" description="Disordered" evidence="1">
    <location>
        <begin position="74"/>
        <end position="98"/>
    </location>
</feature>
<accession>A0A9Q1F8E3</accession>
<dbReference type="EMBL" id="JAINUF010000007">
    <property type="protein sequence ID" value="KAJ8353152.1"/>
    <property type="molecule type" value="Genomic_DNA"/>
</dbReference>